<reference evidence="4" key="1">
    <citation type="submission" date="2016-11" db="UniProtKB">
        <authorList>
            <consortium name="WormBaseParasite"/>
        </authorList>
    </citation>
    <scope>IDENTIFICATION</scope>
</reference>
<dbReference type="AlphaFoldDB" id="A0A1I7TPZ5"/>
<proteinExistence type="predicted"/>
<organism evidence="3 4">
    <name type="scientific">Caenorhabditis tropicalis</name>
    <dbReference type="NCBI Taxonomy" id="1561998"/>
    <lineage>
        <taxon>Eukaryota</taxon>
        <taxon>Metazoa</taxon>
        <taxon>Ecdysozoa</taxon>
        <taxon>Nematoda</taxon>
        <taxon>Chromadorea</taxon>
        <taxon>Rhabditida</taxon>
        <taxon>Rhabditina</taxon>
        <taxon>Rhabditomorpha</taxon>
        <taxon>Rhabditoidea</taxon>
        <taxon>Rhabditidae</taxon>
        <taxon>Peloderinae</taxon>
        <taxon>Caenorhabditis</taxon>
    </lineage>
</organism>
<protein>
    <submittedName>
        <fullName evidence="4">C-type lectin domain-containing protein</fullName>
    </submittedName>
</protein>
<evidence type="ECO:0000313" key="3">
    <source>
        <dbReference type="Proteomes" id="UP000095282"/>
    </source>
</evidence>
<dbReference type="InterPro" id="IPR016187">
    <property type="entry name" value="CTDL_fold"/>
</dbReference>
<feature type="domain" description="C-type lectin" evidence="2">
    <location>
        <begin position="27"/>
        <end position="146"/>
    </location>
</feature>
<keyword evidence="3" id="KW-1185">Reference proteome</keyword>
<dbReference type="PROSITE" id="PS50041">
    <property type="entry name" value="C_TYPE_LECTIN_2"/>
    <property type="match status" value="1"/>
</dbReference>
<evidence type="ECO:0000259" key="2">
    <source>
        <dbReference type="PROSITE" id="PS50041"/>
    </source>
</evidence>
<evidence type="ECO:0000256" key="1">
    <source>
        <dbReference type="SAM" id="SignalP"/>
    </source>
</evidence>
<dbReference type="SUPFAM" id="SSF56436">
    <property type="entry name" value="C-type lectin-like"/>
    <property type="match status" value="1"/>
</dbReference>
<dbReference type="InterPro" id="IPR016186">
    <property type="entry name" value="C-type_lectin-like/link_sf"/>
</dbReference>
<dbReference type="STRING" id="1561998.A0A1I7TPZ5"/>
<dbReference type="Gene3D" id="3.10.100.10">
    <property type="entry name" value="Mannose-Binding Protein A, subunit A"/>
    <property type="match status" value="1"/>
</dbReference>
<keyword evidence="1" id="KW-0732">Signal</keyword>
<dbReference type="PANTHER" id="PTHR23062:SF11">
    <property type="entry name" value="C-TYPE LECTIN DOMAIN-CONTAINING PROTEIN"/>
    <property type="match status" value="1"/>
</dbReference>
<dbReference type="GO" id="GO:0045087">
    <property type="term" value="P:innate immune response"/>
    <property type="evidence" value="ECO:0007669"/>
    <property type="project" value="TreeGrafter"/>
</dbReference>
<dbReference type="Proteomes" id="UP000095282">
    <property type="component" value="Unplaced"/>
</dbReference>
<feature type="chain" id="PRO_5009307807" evidence="1">
    <location>
        <begin position="18"/>
        <end position="178"/>
    </location>
</feature>
<dbReference type="eggNOG" id="KOG4297">
    <property type="taxonomic scope" value="Eukaryota"/>
</dbReference>
<evidence type="ECO:0000313" key="4">
    <source>
        <dbReference type="WBParaSite" id="Csp11.Scaffold629.g10619.t1"/>
    </source>
</evidence>
<accession>A0A1I7TPZ5</accession>
<dbReference type="PANTHER" id="PTHR23062">
    <property type="entry name" value="HYPOTHETICAL PROTEIN C.ELEGANS"/>
    <property type="match status" value="1"/>
</dbReference>
<name>A0A1I7TPZ5_9PELO</name>
<dbReference type="WBParaSite" id="Csp11.Scaffold629.g10619.t1">
    <property type="protein sequence ID" value="Csp11.Scaffold629.g10619.t1"/>
    <property type="gene ID" value="Csp11.Scaffold629.g10619"/>
</dbReference>
<dbReference type="CDD" id="cd00037">
    <property type="entry name" value="CLECT"/>
    <property type="match status" value="1"/>
</dbReference>
<dbReference type="Pfam" id="PF00059">
    <property type="entry name" value="Lectin_C"/>
    <property type="match status" value="1"/>
</dbReference>
<dbReference type="InterPro" id="IPR001304">
    <property type="entry name" value="C-type_lectin-like"/>
</dbReference>
<sequence length="178" mass="20375">MISQLILVISLISFVQPDYCNGHDSLIDGQCFIVVGREHRLDFYEAQRFCQLNLTTWSNLAVPISDMQTNYITKWAQTEFGNSGNFWLGIYRQGSGKNFIPIVGPPYLTYGNCDTCNPSMNYVVARLSNGKWDTRPSETRLNFVCSYPARKNYTEALTRNVPKLTWLEDSAKRLNKPN</sequence>
<feature type="signal peptide" evidence="1">
    <location>
        <begin position="1"/>
        <end position="17"/>
    </location>
</feature>